<keyword evidence="2" id="KW-1185">Reference proteome</keyword>
<dbReference type="Proteomes" id="UP001241169">
    <property type="component" value="Unassembled WGS sequence"/>
</dbReference>
<proteinExistence type="predicted"/>
<dbReference type="RefSeq" id="XP_060355490.1">
    <property type="nucleotide sequence ID" value="XM_060484633.1"/>
</dbReference>
<name>A0ABQ9T3T4_9PEZI</name>
<sequence>MTVVVDPCVNCRYPRCSRCAITRVSVHVRAPMGEYHLTQASSVSS</sequence>
<comment type="caution">
    <text evidence="1">The sequence shown here is derived from an EMBL/GenBank/DDBJ whole genome shotgun (WGS) entry which is preliminary data.</text>
</comment>
<accession>A0ABQ9T3T4</accession>
<dbReference type="EMBL" id="MOPA01000001">
    <property type="protein sequence ID" value="KAK1546374.1"/>
    <property type="molecule type" value="Genomic_DNA"/>
</dbReference>
<gene>
    <name evidence="1" type="ORF">CPAR01_00341</name>
</gene>
<protein>
    <submittedName>
        <fullName evidence="1">Uncharacterized protein</fullName>
    </submittedName>
</protein>
<organism evidence="1 2">
    <name type="scientific">Colletotrichum paranaense</name>
    <dbReference type="NCBI Taxonomy" id="1914294"/>
    <lineage>
        <taxon>Eukaryota</taxon>
        <taxon>Fungi</taxon>
        <taxon>Dikarya</taxon>
        <taxon>Ascomycota</taxon>
        <taxon>Pezizomycotina</taxon>
        <taxon>Sordariomycetes</taxon>
        <taxon>Hypocreomycetidae</taxon>
        <taxon>Glomerellales</taxon>
        <taxon>Glomerellaceae</taxon>
        <taxon>Colletotrichum</taxon>
        <taxon>Colletotrichum acutatum species complex</taxon>
    </lineage>
</organism>
<evidence type="ECO:0000313" key="1">
    <source>
        <dbReference type="EMBL" id="KAK1546374.1"/>
    </source>
</evidence>
<dbReference type="GeneID" id="85368532"/>
<reference evidence="1 2" key="1">
    <citation type="submission" date="2016-10" db="EMBL/GenBank/DDBJ databases">
        <title>The genome sequence of Colletotrichum fioriniae PJ7.</title>
        <authorList>
            <person name="Baroncelli R."/>
        </authorList>
    </citation>
    <scope>NUCLEOTIDE SEQUENCE [LARGE SCALE GENOMIC DNA]</scope>
    <source>
        <strain evidence="1 2">IMI 384185</strain>
    </source>
</reference>
<evidence type="ECO:0000313" key="2">
    <source>
        <dbReference type="Proteomes" id="UP001241169"/>
    </source>
</evidence>